<dbReference type="Pfam" id="PF00583">
    <property type="entry name" value="Acetyltransf_1"/>
    <property type="match status" value="1"/>
</dbReference>
<dbReference type="InterPro" id="IPR016181">
    <property type="entry name" value="Acyl_CoA_acyltransferase"/>
</dbReference>
<sequence>MRDLHRGHSPITFFVSDDLQETRRWIPGLRKFDECIELHDIVVHDGLGGRGLGTAALQELCRYADDTNMQVVARLNPGPGYDDYDDRVQRLARWYARHGFVVDSLPAEQWPAESVMVREPASAH</sequence>
<evidence type="ECO:0000313" key="3">
    <source>
        <dbReference type="Proteomes" id="UP000238083"/>
    </source>
</evidence>
<protein>
    <recommendedName>
        <fullName evidence="1">N-acetyltransferase domain-containing protein</fullName>
    </recommendedName>
</protein>
<evidence type="ECO:0000313" key="2">
    <source>
        <dbReference type="EMBL" id="PRY08427.1"/>
    </source>
</evidence>
<dbReference type="SUPFAM" id="SSF55729">
    <property type="entry name" value="Acyl-CoA N-acyltransferases (Nat)"/>
    <property type="match status" value="1"/>
</dbReference>
<gene>
    <name evidence="2" type="ORF">CLV37_12422</name>
</gene>
<dbReference type="EMBL" id="PVZF01000024">
    <property type="protein sequence ID" value="PRY08427.1"/>
    <property type="molecule type" value="Genomic_DNA"/>
</dbReference>
<dbReference type="AlphaFoldDB" id="A0A2T0QTM2"/>
<dbReference type="PROSITE" id="PS51186">
    <property type="entry name" value="GNAT"/>
    <property type="match status" value="1"/>
</dbReference>
<dbReference type="Gene3D" id="3.40.630.30">
    <property type="match status" value="1"/>
</dbReference>
<keyword evidence="3" id="KW-1185">Reference proteome</keyword>
<feature type="domain" description="N-acetyltransferase" evidence="1">
    <location>
        <begin position="1"/>
        <end position="121"/>
    </location>
</feature>
<organism evidence="2 3">
    <name type="scientific">Kineococcus rhizosphaerae</name>
    <dbReference type="NCBI Taxonomy" id="559628"/>
    <lineage>
        <taxon>Bacteria</taxon>
        <taxon>Bacillati</taxon>
        <taxon>Actinomycetota</taxon>
        <taxon>Actinomycetes</taxon>
        <taxon>Kineosporiales</taxon>
        <taxon>Kineosporiaceae</taxon>
        <taxon>Kineococcus</taxon>
    </lineage>
</organism>
<comment type="caution">
    <text evidence="2">The sequence shown here is derived from an EMBL/GenBank/DDBJ whole genome shotgun (WGS) entry which is preliminary data.</text>
</comment>
<accession>A0A2T0QTM2</accession>
<name>A0A2T0QTM2_9ACTN</name>
<dbReference type="CDD" id="cd04301">
    <property type="entry name" value="NAT_SF"/>
    <property type="match status" value="1"/>
</dbReference>
<dbReference type="InterPro" id="IPR000182">
    <property type="entry name" value="GNAT_dom"/>
</dbReference>
<evidence type="ECO:0000259" key="1">
    <source>
        <dbReference type="PROSITE" id="PS51186"/>
    </source>
</evidence>
<dbReference type="GO" id="GO:0016747">
    <property type="term" value="F:acyltransferase activity, transferring groups other than amino-acyl groups"/>
    <property type="evidence" value="ECO:0007669"/>
    <property type="project" value="InterPro"/>
</dbReference>
<proteinExistence type="predicted"/>
<reference evidence="2 3" key="1">
    <citation type="submission" date="2018-03" db="EMBL/GenBank/DDBJ databases">
        <title>Genomic Encyclopedia of Archaeal and Bacterial Type Strains, Phase II (KMG-II): from individual species to whole genera.</title>
        <authorList>
            <person name="Goeker M."/>
        </authorList>
    </citation>
    <scope>NUCLEOTIDE SEQUENCE [LARGE SCALE GENOMIC DNA]</scope>
    <source>
        <strain evidence="2 3">DSM 19711</strain>
    </source>
</reference>
<dbReference type="Proteomes" id="UP000238083">
    <property type="component" value="Unassembled WGS sequence"/>
</dbReference>